<keyword evidence="4" id="KW-1185">Reference proteome</keyword>
<dbReference type="KEGG" id="hra:EI982_16855"/>
<evidence type="ECO:0000256" key="1">
    <source>
        <dbReference type="ARBA" id="ARBA00023172"/>
    </source>
</evidence>
<sequence length="574" mass="65054">MTSSDVGSDGPDDRQWSYDTHGRLERVKRHIRDSDELCKNDREALHSFEEAMHSYNTKEFRFSDATIGGYLELCFRIGKETDLLAETIYGDDVRAALDEVTMVIEDMDVSDDFKGSFLTALRIYGDMMTDGDMPDRFKELTPSSYINDDPTPMRTNILEWPDIIKMVESTDKIRDKALILTAWSTGLRPEAELWKLQFKQIKDKGDHLIISVTDDTKNDYHGTRDIHLYAGSAMLRKWLYHKHPAHENGGPDPETRVWTYHKSDKPIRYQAIWRAIKVTGESAGIEKDYNPEHMRRSRASCLARQPMIDEYDLRNFFGWGIRGNSAAHYIAKFGEETAKHVAMADGHSIENFEEPDPIAPLNCPECSRWTTRNLDVCIWCTNEIPEDLHAVRHSVQDPKASDEDILDMLLEDKISVDDLESLRRLEPAIRSRPDIFDELDRLIKLAKRGVGDDKSTKSIAGPPGWVAWIAGKSAHAVERTAAKWAAAKDQAIRLDPQFAYYPLAQMPTHRKVGLLATYLLLGGLCYLVMQLTGEATALQHGEPTSLLAALVALVIGITIIDRSTMSVDQSECPR</sequence>
<dbReference type="GO" id="GO:0006310">
    <property type="term" value="P:DNA recombination"/>
    <property type="evidence" value="ECO:0007669"/>
    <property type="project" value="UniProtKB-KW"/>
</dbReference>
<protein>
    <submittedName>
        <fullName evidence="3">Site-specific integrase</fullName>
    </submittedName>
</protein>
<evidence type="ECO:0000313" key="3">
    <source>
        <dbReference type="EMBL" id="QGX96326.1"/>
    </source>
</evidence>
<evidence type="ECO:0000259" key="2">
    <source>
        <dbReference type="PROSITE" id="PS51898"/>
    </source>
</evidence>
<dbReference type="GO" id="GO:0003677">
    <property type="term" value="F:DNA binding"/>
    <property type="evidence" value="ECO:0007669"/>
    <property type="project" value="InterPro"/>
</dbReference>
<dbReference type="Gene3D" id="1.10.443.10">
    <property type="entry name" value="Intergrase catalytic core"/>
    <property type="match status" value="1"/>
</dbReference>
<dbReference type="RefSeq" id="WP_157690790.1">
    <property type="nucleotide sequence ID" value="NZ_CP034345.1"/>
</dbReference>
<dbReference type="InterPro" id="IPR011010">
    <property type="entry name" value="DNA_brk_join_enz"/>
</dbReference>
<dbReference type="EMBL" id="CP034345">
    <property type="protein sequence ID" value="QGX96326.1"/>
    <property type="molecule type" value="Genomic_DNA"/>
</dbReference>
<organism evidence="3 4">
    <name type="scientific">Haloplanus rallus</name>
    <dbReference type="NCBI Taxonomy" id="1816183"/>
    <lineage>
        <taxon>Archaea</taxon>
        <taxon>Methanobacteriati</taxon>
        <taxon>Methanobacteriota</taxon>
        <taxon>Stenosarchaea group</taxon>
        <taxon>Halobacteria</taxon>
        <taxon>Halobacteriales</taxon>
        <taxon>Haloferacaceae</taxon>
        <taxon>Haloplanus</taxon>
    </lineage>
</organism>
<dbReference type="OrthoDB" id="144892at2157"/>
<reference evidence="3 4" key="1">
    <citation type="submission" date="2018-12" db="EMBL/GenBank/DDBJ databases">
        <title>Complete genome sequence of Haloplanus rallus MBLA0036.</title>
        <authorList>
            <person name="Nam Y.-d."/>
            <person name="Kang J."/>
            <person name="Chung W.-H."/>
            <person name="Park Y.S."/>
        </authorList>
    </citation>
    <scope>NUCLEOTIDE SEQUENCE [LARGE SCALE GENOMIC DNA]</scope>
    <source>
        <strain evidence="3 4">MBLA0036</strain>
    </source>
</reference>
<dbReference type="InterPro" id="IPR013762">
    <property type="entry name" value="Integrase-like_cat_sf"/>
</dbReference>
<dbReference type="AlphaFoldDB" id="A0A6B9F790"/>
<accession>A0A6B9F790</accession>
<dbReference type="Pfam" id="PF00589">
    <property type="entry name" value="Phage_integrase"/>
    <property type="match status" value="1"/>
</dbReference>
<dbReference type="InterPro" id="IPR002104">
    <property type="entry name" value="Integrase_catalytic"/>
</dbReference>
<dbReference type="PROSITE" id="PS51898">
    <property type="entry name" value="TYR_RECOMBINASE"/>
    <property type="match status" value="1"/>
</dbReference>
<gene>
    <name evidence="3" type="ORF">EI982_16855</name>
</gene>
<dbReference type="Proteomes" id="UP000428325">
    <property type="component" value="Chromosome"/>
</dbReference>
<dbReference type="SUPFAM" id="SSF56349">
    <property type="entry name" value="DNA breaking-rejoining enzymes"/>
    <property type="match status" value="1"/>
</dbReference>
<dbReference type="CDD" id="cd00397">
    <property type="entry name" value="DNA_BRE_C"/>
    <property type="match status" value="1"/>
</dbReference>
<keyword evidence="1" id="KW-0233">DNA recombination</keyword>
<dbReference type="GO" id="GO:0015074">
    <property type="term" value="P:DNA integration"/>
    <property type="evidence" value="ECO:0007669"/>
    <property type="project" value="InterPro"/>
</dbReference>
<evidence type="ECO:0000313" key="4">
    <source>
        <dbReference type="Proteomes" id="UP000428325"/>
    </source>
</evidence>
<feature type="domain" description="Tyr recombinase" evidence="2">
    <location>
        <begin position="148"/>
        <end position="342"/>
    </location>
</feature>
<name>A0A6B9F790_9EURY</name>
<dbReference type="GeneID" id="43371252"/>
<proteinExistence type="predicted"/>